<dbReference type="AlphaFoldDB" id="A0AAW6P422"/>
<gene>
    <name evidence="1" type="ORF">P3W55_05210</name>
</gene>
<protein>
    <submittedName>
        <fullName evidence="1">Uncharacterized protein</fullName>
    </submittedName>
</protein>
<accession>A0AAW6P422</accession>
<reference evidence="1" key="1">
    <citation type="submission" date="2023-03" db="EMBL/GenBank/DDBJ databases">
        <title>Draft assemblies of triclosan tolerant bacteria isolated from returned activated sludge.</title>
        <authorList>
            <person name="Van Hamelsveld S."/>
        </authorList>
    </citation>
    <scope>NUCLEOTIDE SEQUENCE</scope>
    <source>
        <strain evidence="1">GW210015_S63</strain>
    </source>
</reference>
<dbReference type="RefSeq" id="WP_069861464.1">
    <property type="nucleotide sequence ID" value="NZ_BDGS01000001.1"/>
</dbReference>
<dbReference type="Proteomes" id="UP001220662">
    <property type="component" value="Unassembled WGS sequence"/>
</dbReference>
<sequence>MSKLFSFQGGVWSGERLASGKLSRPVWAGNVPALSLKLSTDSTNKVESFSGKRLQYGRLQKGTTAQLDITFDEWLPKNIALAIWASQVALSADTVTGELLEADLAANDFVKLDGQFVSSLVLTDSNPTPATLVAGTDYRIESETSGLIQLLNVTGKTQPFKAAYATEAAEAFTMFTSAPPERYILLDGINTETNEPVIVTLYRCKFDPVSDLAFINDDYGSFQLSGSVLYDELNAADDELGGFGRIVQKAAA</sequence>
<comment type="caution">
    <text evidence="1">The sequence shown here is derived from an EMBL/GenBank/DDBJ whole genome shotgun (WGS) entry which is preliminary data.</text>
</comment>
<dbReference type="InterPro" id="IPR016893">
    <property type="entry name" value="UCP028589"/>
</dbReference>
<name>A0AAW6P422_9PSED</name>
<dbReference type="EMBL" id="JARJLR010000104">
    <property type="protein sequence ID" value="MDF3841106.1"/>
    <property type="molecule type" value="Genomic_DNA"/>
</dbReference>
<organism evidence="1 2">
    <name type="scientific">Pseudomonas citronellolis</name>
    <dbReference type="NCBI Taxonomy" id="53408"/>
    <lineage>
        <taxon>Bacteria</taxon>
        <taxon>Pseudomonadati</taxon>
        <taxon>Pseudomonadota</taxon>
        <taxon>Gammaproteobacteria</taxon>
        <taxon>Pseudomonadales</taxon>
        <taxon>Pseudomonadaceae</taxon>
        <taxon>Pseudomonas</taxon>
    </lineage>
</organism>
<dbReference type="PIRSF" id="PIRSF028589">
    <property type="entry name" value="UCP028589"/>
    <property type="match status" value="1"/>
</dbReference>
<evidence type="ECO:0000313" key="2">
    <source>
        <dbReference type="Proteomes" id="UP001220662"/>
    </source>
</evidence>
<proteinExistence type="predicted"/>
<evidence type="ECO:0000313" key="1">
    <source>
        <dbReference type="EMBL" id="MDF3841106.1"/>
    </source>
</evidence>